<dbReference type="REBASE" id="65479">
    <property type="entry name" value="S.Dph13687ORF870P"/>
</dbReference>
<dbReference type="Pfam" id="PF01420">
    <property type="entry name" value="Methylase_S"/>
    <property type="match status" value="1"/>
</dbReference>
<name>S0G3M8_9BACT</name>
<sequence>MVILPAMYKYQRYKDSGIEWLAEIPEHWNIKRFRNLFSFSKGLSITKENLQDEGIPCVNYGEIHSKYGFEVDPDKNELHCVGEDYLKRSPKSLLNRGDFIFADTSEDIEGSGNFTHLTSDKDVFAGYHTVIARPIKGINKRFLAYVCDSISYRSQIRSKVKGVKVYSITKAILKGTWIWLPNEGEQTVIANFLDKKTAKIDKAIAIKEQQIVLLKERKQIIIQKSVTKGLNLNVPTKDTGVDWIGRIPEHWDIKRAKYLFKEVDQRSKTGQEELLSVSHMTGVTPRSEKNVSMFMAEDYTGSKICIENDLVINIMWAWMGALGVSDRIGIVSPSYGVFRQQNKNTFNPVYLEYLLKTTKYIEHYNQVSTGLHSSRLRFYGHMFLNMKMGFPSFDEQNSIVAYLSEQTDKIDKAINVQESQIEKLKEYKTTLINNAVTGKIKVA</sequence>
<dbReference type="InterPro" id="IPR044946">
    <property type="entry name" value="Restrct_endonuc_typeI_TRD_sf"/>
</dbReference>
<evidence type="ECO:0000313" key="5">
    <source>
        <dbReference type="EMBL" id="EMS78421.1"/>
    </source>
</evidence>
<dbReference type="Gene3D" id="3.90.220.20">
    <property type="entry name" value="DNA methylase specificity domains"/>
    <property type="match status" value="2"/>
</dbReference>
<dbReference type="EMBL" id="APJX01000008">
    <property type="protein sequence ID" value="EMS78421.1"/>
    <property type="molecule type" value="Genomic_DNA"/>
</dbReference>
<reference evidence="5 6" key="1">
    <citation type="journal article" date="2013" name="Genome Announc.">
        <title>Draft Genome Sequence of Desulfotignum phosphitoxidans DSM 13687 Strain FiPS-3.</title>
        <authorList>
            <person name="Poehlein A."/>
            <person name="Daniel R."/>
            <person name="Simeonova D.D."/>
        </authorList>
    </citation>
    <scope>NUCLEOTIDE SEQUENCE [LARGE SCALE GENOMIC DNA]</scope>
    <source>
        <strain evidence="5 6">DSM 13687</strain>
    </source>
</reference>
<proteinExistence type="inferred from homology"/>
<dbReference type="InterPro" id="IPR051212">
    <property type="entry name" value="Type-I_RE_S_subunit"/>
</dbReference>
<protein>
    <submittedName>
        <fullName evidence="5">Type I restriction enzyme protein HsdS</fullName>
    </submittedName>
</protein>
<dbReference type="AlphaFoldDB" id="S0G3M8"/>
<dbReference type="GO" id="GO:0003677">
    <property type="term" value="F:DNA binding"/>
    <property type="evidence" value="ECO:0007669"/>
    <property type="project" value="UniProtKB-KW"/>
</dbReference>
<organism evidence="5 6">
    <name type="scientific">Desulfotignum phosphitoxidans DSM 13687</name>
    <dbReference type="NCBI Taxonomy" id="1286635"/>
    <lineage>
        <taxon>Bacteria</taxon>
        <taxon>Pseudomonadati</taxon>
        <taxon>Thermodesulfobacteriota</taxon>
        <taxon>Desulfobacteria</taxon>
        <taxon>Desulfobacterales</taxon>
        <taxon>Desulfobacteraceae</taxon>
        <taxon>Desulfotignum</taxon>
    </lineage>
</organism>
<dbReference type="GO" id="GO:0009307">
    <property type="term" value="P:DNA restriction-modification system"/>
    <property type="evidence" value="ECO:0007669"/>
    <property type="project" value="UniProtKB-KW"/>
</dbReference>
<feature type="domain" description="Type I restriction modification DNA specificity" evidence="4">
    <location>
        <begin position="25"/>
        <end position="201"/>
    </location>
</feature>
<evidence type="ECO:0000256" key="2">
    <source>
        <dbReference type="ARBA" id="ARBA00022747"/>
    </source>
</evidence>
<dbReference type="InterPro" id="IPR000055">
    <property type="entry name" value="Restrct_endonuc_typeI_TRD"/>
</dbReference>
<evidence type="ECO:0000259" key="4">
    <source>
        <dbReference type="Pfam" id="PF01420"/>
    </source>
</evidence>
<accession>S0G3M8</accession>
<dbReference type="RefSeq" id="WP_006967489.1">
    <property type="nucleotide sequence ID" value="NZ_APJX01000008.1"/>
</dbReference>
<keyword evidence="3" id="KW-0238">DNA-binding</keyword>
<comment type="similarity">
    <text evidence="1">Belongs to the type-I restriction system S methylase family.</text>
</comment>
<keyword evidence="6" id="KW-1185">Reference proteome</keyword>
<dbReference type="PANTHER" id="PTHR43140:SF1">
    <property type="entry name" value="TYPE I RESTRICTION ENZYME ECOKI SPECIFICITY SUBUNIT"/>
    <property type="match status" value="1"/>
</dbReference>
<gene>
    <name evidence="5" type="primary">hsdS</name>
    <name evidence="5" type="ORF">Dpo_8c00880</name>
</gene>
<keyword evidence="2" id="KW-0680">Restriction system</keyword>
<comment type="caution">
    <text evidence="5">The sequence shown here is derived from an EMBL/GenBank/DDBJ whole genome shotgun (WGS) entry which is preliminary data.</text>
</comment>
<dbReference type="Proteomes" id="UP000014216">
    <property type="component" value="Unassembled WGS sequence"/>
</dbReference>
<dbReference type="PANTHER" id="PTHR43140">
    <property type="entry name" value="TYPE-1 RESTRICTION ENZYME ECOKI SPECIFICITY PROTEIN"/>
    <property type="match status" value="1"/>
</dbReference>
<dbReference type="PATRIC" id="fig|1286635.3.peg.3545"/>
<evidence type="ECO:0000256" key="1">
    <source>
        <dbReference type="ARBA" id="ARBA00010923"/>
    </source>
</evidence>
<evidence type="ECO:0000256" key="3">
    <source>
        <dbReference type="ARBA" id="ARBA00023125"/>
    </source>
</evidence>
<dbReference type="SUPFAM" id="SSF116734">
    <property type="entry name" value="DNA methylase specificity domain"/>
    <property type="match status" value="2"/>
</dbReference>
<evidence type="ECO:0000313" key="6">
    <source>
        <dbReference type="Proteomes" id="UP000014216"/>
    </source>
</evidence>